<accession>A0A921Z376</accession>
<feature type="compositionally biased region" description="Acidic residues" evidence="2">
    <location>
        <begin position="120"/>
        <end position="133"/>
    </location>
</feature>
<protein>
    <recommendedName>
        <fullName evidence="3">MADF domain-containing protein</fullName>
    </recommendedName>
</protein>
<evidence type="ECO:0000256" key="2">
    <source>
        <dbReference type="SAM" id="MobiDB-lite"/>
    </source>
</evidence>
<feature type="domain" description="MADF" evidence="3">
    <location>
        <begin position="10"/>
        <end position="99"/>
    </location>
</feature>
<evidence type="ECO:0000259" key="3">
    <source>
        <dbReference type="PROSITE" id="PS51029"/>
    </source>
</evidence>
<gene>
    <name evidence="4" type="ORF">O3G_MSEX006478</name>
</gene>
<dbReference type="Proteomes" id="UP000791440">
    <property type="component" value="Unassembled WGS sequence"/>
</dbReference>
<feature type="compositionally biased region" description="Polar residues" evidence="2">
    <location>
        <begin position="293"/>
        <end position="316"/>
    </location>
</feature>
<proteinExistence type="predicted"/>
<dbReference type="EMBL" id="JH668385">
    <property type="protein sequence ID" value="KAG6450278.1"/>
    <property type="molecule type" value="Genomic_DNA"/>
</dbReference>
<dbReference type="InterPro" id="IPR006578">
    <property type="entry name" value="MADF-dom"/>
</dbReference>
<keyword evidence="1" id="KW-0175">Coiled coil</keyword>
<reference evidence="4" key="2">
    <citation type="submission" date="2020-12" db="EMBL/GenBank/DDBJ databases">
        <authorList>
            <person name="Kanost M."/>
        </authorList>
    </citation>
    <scope>NUCLEOTIDE SEQUENCE</scope>
</reference>
<dbReference type="AlphaFoldDB" id="A0A921Z376"/>
<evidence type="ECO:0000313" key="4">
    <source>
        <dbReference type="EMBL" id="KAG6450278.1"/>
    </source>
</evidence>
<comment type="caution">
    <text evidence="4">The sequence shown here is derived from an EMBL/GenBank/DDBJ whole genome shotgun (WGS) entry which is preliminary data.</text>
</comment>
<organism evidence="4 5">
    <name type="scientific">Manduca sexta</name>
    <name type="common">Tobacco hawkmoth</name>
    <name type="synonym">Tobacco hornworm</name>
    <dbReference type="NCBI Taxonomy" id="7130"/>
    <lineage>
        <taxon>Eukaryota</taxon>
        <taxon>Metazoa</taxon>
        <taxon>Ecdysozoa</taxon>
        <taxon>Arthropoda</taxon>
        <taxon>Hexapoda</taxon>
        <taxon>Insecta</taxon>
        <taxon>Pterygota</taxon>
        <taxon>Neoptera</taxon>
        <taxon>Endopterygota</taxon>
        <taxon>Lepidoptera</taxon>
        <taxon>Glossata</taxon>
        <taxon>Ditrysia</taxon>
        <taxon>Bombycoidea</taxon>
        <taxon>Sphingidae</taxon>
        <taxon>Sphinginae</taxon>
        <taxon>Sphingini</taxon>
        <taxon>Manduca</taxon>
    </lineage>
</organism>
<evidence type="ECO:0000256" key="1">
    <source>
        <dbReference type="SAM" id="Coils"/>
    </source>
</evidence>
<reference evidence="4" key="1">
    <citation type="journal article" date="2016" name="Insect Biochem. Mol. Biol.">
        <title>Multifaceted biological insights from a draft genome sequence of the tobacco hornworm moth, Manduca sexta.</title>
        <authorList>
            <person name="Kanost M.R."/>
            <person name="Arrese E.L."/>
            <person name="Cao X."/>
            <person name="Chen Y.R."/>
            <person name="Chellapilla S."/>
            <person name="Goldsmith M.R."/>
            <person name="Grosse-Wilde E."/>
            <person name="Heckel D.G."/>
            <person name="Herndon N."/>
            <person name="Jiang H."/>
            <person name="Papanicolaou A."/>
            <person name="Qu J."/>
            <person name="Soulages J.L."/>
            <person name="Vogel H."/>
            <person name="Walters J."/>
            <person name="Waterhouse R.M."/>
            <person name="Ahn S.J."/>
            <person name="Almeida F.C."/>
            <person name="An C."/>
            <person name="Aqrawi P."/>
            <person name="Bretschneider A."/>
            <person name="Bryant W.B."/>
            <person name="Bucks S."/>
            <person name="Chao H."/>
            <person name="Chevignon G."/>
            <person name="Christen J.M."/>
            <person name="Clarke D.F."/>
            <person name="Dittmer N.T."/>
            <person name="Ferguson L.C.F."/>
            <person name="Garavelou S."/>
            <person name="Gordon K.H.J."/>
            <person name="Gunaratna R.T."/>
            <person name="Han Y."/>
            <person name="Hauser F."/>
            <person name="He Y."/>
            <person name="Heidel-Fischer H."/>
            <person name="Hirsh A."/>
            <person name="Hu Y."/>
            <person name="Jiang H."/>
            <person name="Kalra D."/>
            <person name="Klinner C."/>
            <person name="Konig C."/>
            <person name="Kovar C."/>
            <person name="Kroll A.R."/>
            <person name="Kuwar S.S."/>
            <person name="Lee S.L."/>
            <person name="Lehman R."/>
            <person name="Li K."/>
            <person name="Li Z."/>
            <person name="Liang H."/>
            <person name="Lovelace S."/>
            <person name="Lu Z."/>
            <person name="Mansfield J.H."/>
            <person name="McCulloch K.J."/>
            <person name="Mathew T."/>
            <person name="Morton B."/>
            <person name="Muzny D.M."/>
            <person name="Neunemann D."/>
            <person name="Ongeri F."/>
            <person name="Pauchet Y."/>
            <person name="Pu L.L."/>
            <person name="Pyrousis I."/>
            <person name="Rao X.J."/>
            <person name="Redding A."/>
            <person name="Roesel C."/>
            <person name="Sanchez-Gracia A."/>
            <person name="Schaack S."/>
            <person name="Shukla A."/>
            <person name="Tetreau G."/>
            <person name="Wang Y."/>
            <person name="Xiong G.H."/>
            <person name="Traut W."/>
            <person name="Walsh T.K."/>
            <person name="Worley K.C."/>
            <person name="Wu D."/>
            <person name="Wu W."/>
            <person name="Wu Y.Q."/>
            <person name="Zhang X."/>
            <person name="Zou Z."/>
            <person name="Zucker H."/>
            <person name="Briscoe A.D."/>
            <person name="Burmester T."/>
            <person name="Clem R.J."/>
            <person name="Feyereisen R."/>
            <person name="Grimmelikhuijzen C.J.P."/>
            <person name="Hamodrakas S.J."/>
            <person name="Hansson B.S."/>
            <person name="Huguet E."/>
            <person name="Jermiin L.S."/>
            <person name="Lan Q."/>
            <person name="Lehman H.K."/>
            <person name="Lorenzen M."/>
            <person name="Merzendorfer H."/>
            <person name="Michalopoulos I."/>
            <person name="Morton D.B."/>
            <person name="Muthukrishnan S."/>
            <person name="Oakeshott J.G."/>
            <person name="Palmer W."/>
            <person name="Park Y."/>
            <person name="Passarelli A.L."/>
            <person name="Rozas J."/>
            <person name="Schwartz L.M."/>
            <person name="Smith W."/>
            <person name="Southgate A."/>
            <person name="Vilcinskas A."/>
            <person name="Vogt R."/>
            <person name="Wang P."/>
            <person name="Werren J."/>
            <person name="Yu X.Q."/>
            <person name="Zhou J.J."/>
            <person name="Brown S.J."/>
            <person name="Scherer S.E."/>
            <person name="Richards S."/>
            <person name="Blissard G.W."/>
        </authorList>
    </citation>
    <scope>NUCLEOTIDE SEQUENCE</scope>
</reference>
<dbReference type="PROSITE" id="PS51029">
    <property type="entry name" value="MADF"/>
    <property type="match status" value="1"/>
</dbReference>
<name>A0A921Z376_MANSE</name>
<dbReference type="PANTHER" id="PTHR21505">
    <property type="entry name" value="MADF DOMAIN-CONTAINING PROTEIN-RELATED"/>
    <property type="match status" value="1"/>
</dbReference>
<feature type="coiled-coil region" evidence="1">
    <location>
        <begin position="50"/>
        <end position="77"/>
    </location>
</feature>
<dbReference type="SMART" id="SM00595">
    <property type="entry name" value="MADF"/>
    <property type="match status" value="1"/>
</dbReference>
<dbReference type="Pfam" id="PF10545">
    <property type="entry name" value="MADF_DNA_bdg"/>
    <property type="match status" value="1"/>
</dbReference>
<sequence length="323" mass="37488">MLWDQDNVLKLIDLYHTHPVLWHTKHKHHYNRKLKHDAWVEISKVMKCCVGDLKKKIDILQAQLRREKSQMRKFAAQDEEYISSWYAYEHLKFLLDRNDCSRMEMKELQDIENSTTSTEQSEDEQLESVETENAEPVKIELQSLEDPTENFEYVHTSMDNDATSQNKLTLLQPILREPSTKRRKVNDSDTVTKTAFEMHSPAIASVSGDSSRDFASTAPNDSEAYANFIASKFRTYSLRTKNALQYEISNLLYKADNGYFESYQHSFEFSSRRSIKSVQSTSQMQSQTEPRRQTTPISITSESRNKLNSVGASLSNEKNETQD</sequence>
<feature type="region of interest" description="Disordered" evidence="2">
    <location>
        <begin position="274"/>
        <end position="323"/>
    </location>
</feature>
<feature type="region of interest" description="Disordered" evidence="2">
    <location>
        <begin position="109"/>
        <end position="136"/>
    </location>
</feature>
<keyword evidence="5" id="KW-1185">Reference proteome</keyword>
<feature type="compositionally biased region" description="Low complexity" evidence="2">
    <location>
        <begin position="277"/>
        <end position="288"/>
    </location>
</feature>
<dbReference type="PANTHER" id="PTHR21505:SF12">
    <property type="entry name" value="MADF DOMAIN-CONTAINING PROTEIN-RELATED"/>
    <property type="match status" value="1"/>
</dbReference>
<evidence type="ECO:0000313" key="5">
    <source>
        <dbReference type="Proteomes" id="UP000791440"/>
    </source>
</evidence>